<dbReference type="EMBL" id="UINC01033832">
    <property type="protein sequence ID" value="SVB23725.1"/>
    <property type="molecule type" value="Genomic_DNA"/>
</dbReference>
<gene>
    <name evidence="1" type="ORF">METZ01_LOCUS176579</name>
</gene>
<reference evidence="1" key="1">
    <citation type="submission" date="2018-05" db="EMBL/GenBank/DDBJ databases">
        <authorList>
            <person name="Lanie J.A."/>
            <person name="Ng W.-L."/>
            <person name="Kazmierczak K.M."/>
            <person name="Andrzejewski T.M."/>
            <person name="Davidsen T.M."/>
            <person name="Wayne K.J."/>
            <person name="Tettelin H."/>
            <person name="Glass J.I."/>
            <person name="Rusch D."/>
            <person name="Podicherti R."/>
            <person name="Tsui H.-C.T."/>
            <person name="Winkler M.E."/>
        </authorList>
    </citation>
    <scope>NUCLEOTIDE SEQUENCE</scope>
</reference>
<organism evidence="1">
    <name type="scientific">marine metagenome</name>
    <dbReference type="NCBI Taxonomy" id="408172"/>
    <lineage>
        <taxon>unclassified sequences</taxon>
        <taxon>metagenomes</taxon>
        <taxon>ecological metagenomes</taxon>
    </lineage>
</organism>
<proteinExistence type="predicted"/>
<accession>A0A382CC88</accession>
<protein>
    <submittedName>
        <fullName evidence="1">Uncharacterized protein</fullName>
    </submittedName>
</protein>
<dbReference type="AlphaFoldDB" id="A0A382CC88"/>
<name>A0A382CC88_9ZZZZ</name>
<sequence>IGHSIVKKSGLREADLAVTKVIERVRKFEPFYAGMKGQQQTFDINFVATY</sequence>
<feature type="non-terminal residue" evidence="1">
    <location>
        <position position="1"/>
    </location>
</feature>
<evidence type="ECO:0000313" key="1">
    <source>
        <dbReference type="EMBL" id="SVB23725.1"/>
    </source>
</evidence>